<accession>A0ABQ2DIK8</accession>
<comment type="similarity">
    <text evidence="2 7">Belongs to the dihydrofolate reductase family.</text>
</comment>
<dbReference type="GeneID" id="303304022"/>
<reference evidence="10" key="1">
    <citation type="journal article" date="2019" name="Int. J. Syst. Evol. Microbiol.">
        <title>The Global Catalogue of Microorganisms (GCM) 10K type strain sequencing project: providing services to taxonomists for standard genome sequencing and annotation.</title>
        <authorList>
            <consortium name="The Broad Institute Genomics Platform"/>
            <consortium name="The Broad Institute Genome Sequencing Center for Infectious Disease"/>
            <person name="Wu L."/>
            <person name="Ma J."/>
        </authorList>
    </citation>
    <scope>NUCLEOTIDE SEQUENCE [LARGE SCALE GENOMIC DNA]</scope>
    <source>
        <strain evidence="10">CGMCC 1.3685</strain>
    </source>
</reference>
<evidence type="ECO:0000313" key="9">
    <source>
        <dbReference type="EMBL" id="GGJ58524.1"/>
    </source>
</evidence>
<dbReference type="PANTHER" id="PTHR48069:SF3">
    <property type="entry name" value="DIHYDROFOLATE REDUCTASE"/>
    <property type="match status" value="1"/>
</dbReference>
<keyword evidence="10" id="KW-1185">Reference proteome</keyword>
<organism evidence="9 10">
    <name type="scientific">Glutamicibacter ardleyensis</name>
    <dbReference type="NCBI Taxonomy" id="225894"/>
    <lineage>
        <taxon>Bacteria</taxon>
        <taxon>Bacillati</taxon>
        <taxon>Actinomycetota</taxon>
        <taxon>Actinomycetes</taxon>
        <taxon>Micrococcales</taxon>
        <taxon>Micrococcaceae</taxon>
        <taxon>Glutamicibacter</taxon>
    </lineage>
</organism>
<proteinExistence type="inferred from homology"/>
<dbReference type="Proteomes" id="UP000606115">
    <property type="component" value="Unassembled WGS sequence"/>
</dbReference>
<comment type="caution">
    <text evidence="9">The sequence shown here is derived from an EMBL/GenBank/DDBJ whole genome shotgun (WGS) entry which is preliminary data.</text>
</comment>
<dbReference type="PROSITE" id="PS51330">
    <property type="entry name" value="DHFR_2"/>
    <property type="match status" value="1"/>
</dbReference>
<evidence type="ECO:0000256" key="1">
    <source>
        <dbReference type="ARBA" id="ARBA00004903"/>
    </source>
</evidence>
<dbReference type="InterPro" id="IPR001796">
    <property type="entry name" value="DHFR_dom"/>
</dbReference>
<keyword evidence="4 7" id="KW-0554">One-carbon metabolism</keyword>
<evidence type="ECO:0000259" key="8">
    <source>
        <dbReference type="PROSITE" id="PS51330"/>
    </source>
</evidence>
<gene>
    <name evidence="9" type="ORF">GCM10007173_16550</name>
</gene>
<dbReference type="PANTHER" id="PTHR48069">
    <property type="entry name" value="DIHYDROFOLATE REDUCTASE"/>
    <property type="match status" value="1"/>
</dbReference>
<dbReference type="InterPro" id="IPR012259">
    <property type="entry name" value="DHFR"/>
</dbReference>
<dbReference type="PIRSF" id="PIRSF000194">
    <property type="entry name" value="DHFR"/>
    <property type="match status" value="1"/>
</dbReference>
<feature type="domain" description="DHFR" evidence="8">
    <location>
        <begin position="12"/>
        <end position="179"/>
    </location>
</feature>
<comment type="pathway">
    <text evidence="1 7">Cofactor biosynthesis; tetrahydrofolate biosynthesis; 5,6,7,8-tetrahydrofolate from 7,8-dihydrofolate: step 1/1.</text>
</comment>
<keyword evidence="5 7" id="KW-0521">NADP</keyword>
<evidence type="ECO:0000256" key="3">
    <source>
        <dbReference type="ARBA" id="ARBA00012856"/>
    </source>
</evidence>
<dbReference type="InterPro" id="IPR024072">
    <property type="entry name" value="DHFR-like_dom_sf"/>
</dbReference>
<dbReference type="SUPFAM" id="SSF53597">
    <property type="entry name" value="Dihydrofolate reductase-like"/>
    <property type="match status" value="1"/>
</dbReference>
<evidence type="ECO:0000256" key="5">
    <source>
        <dbReference type="ARBA" id="ARBA00022857"/>
    </source>
</evidence>
<evidence type="ECO:0000313" key="10">
    <source>
        <dbReference type="Proteomes" id="UP000606115"/>
    </source>
</evidence>
<protein>
    <recommendedName>
        <fullName evidence="3 7">Dihydrofolate reductase</fullName>
        <ecNumber evidence="3 7">1.5.1.3</ecNumber>
    </recommendedName>
</protein>
<dbReference type="EMBL" id="BMKX01000003">
    <property type="protein sequence ID" value="GGJ58524.1"/>
    <property type="molecule type" value="Genomic_DNA"/>
</dbReference>
<dbReference type="RefSeq" id="WP_096256934.1">
    <property type="nucleotide sequence ID" value="NZ_BMKX01000003.1"/>
</dbReference>
<dbReference type="EC" id="1.5.1.3" evidence="3 7"/>
<comment type="function">
    <text evidence="7">Key enzyme in folate metabolism. Catalyzes an essential reaction for de novo glycine and purine synthesis, and for DNA precursor synthesis.</text>
</comment>
<evidence type="ECO:0000256" key="2">
    <source>
        <dbReference type="ARBA" id="ARBA00009539"/>
    </source>
</evidence>
<dbReference type="CDD" id="cd00209">
    <property type="entry name" value="DHFR"/>
    <property type="match status" value="1"/>
</dbReference>
<comment type="catalytic activity">
    <reaction evidence="7">
        <text>(6S)-5,6,7,8-tetrahydrofolate + NADP(+) = 7,8-dihydrofolate + NADPH + H(+)</text>
        <dbReference type="Rhea" id="RHEA:15009"/>
        <dbReference type="ChEBI" id="CHEBI:15378"/>
        <dbReference type="ChEBI" id="CHEBI:57451"/>
        <dbReference type="ChEBI" id="CHEBI:57453"/>
        <dbReference type="ChEBI" id="CHEBI:57783"/>
        <dbReference type="ChEBI" id="CHEBI:58349"/>
        <dbReference type="EC" id="1.5.1.3"/>
    </reaction>
</comment>
<dbReference type="Gene3D" id="3.40.430.10">
    <property type="entry name" value="Dihydrofolate Reductase, subunit A"/>
    <property type="match status" value="1"/>
</dbReference>
<keyword evidence="6 7" id="KW-0560">Oxidoreductase</keyword>
<evidence type="ECO:0000256" key="4">
    <source>
        <dbReference type="ARBA" id="ARBA00022563"/>
    </source>
</evidence>
<evidence type="ECO:0000256" key="7">
    <source>
        <dbReference type="PIRNR" id="PIRNR000194"/>
    </source>
</evidence>
<evidence type="ECO:0000256" key="6">
    <source>
        <dbReference type="ARBA" id="ARBA00023002"/>
    </source>
</evidence>
<dbReference type="Pfam" id="PF00186">
    <property type="entry name" value="DHFR_1"/>
    <property type="match status" value="1"/>
</dbReference>
<name>A0ABQ2DIK8_9MICC</name>
<dbReference type="PRINTS" id="PR00070">
    <property type="entry name" value="DHFR"/>
</dbReference>
<sequence>MSSRHAKESQSLIGAIWAQGANGIIGADGTMPWHVPEDLAHFKRVTAGHPVVMGRNTWNSFPEKYRPLPNRSNIVVTSGDHEQLRTAGALPVGSVDEALALAKQSEGSEEIWIIGGGKLYAATLDLLDIAVITRLNLNPTGDTKAPTLTKDFVLSSADPAEQWHSSKSGTEYRFESWIREKD</sequence>